<reference evidence="1 2" key="1">
    <citation type="submission" date="2018-08" db="EMBL/GenBank/DDBJ databases">
        <title>A genome reference for cultivated species of the human gut microbiota.</title>
        <authorList>
            <person name="Zou Y."/>
            <person name="Xue W."/>
            <person name="Luo G."/>
        </authorList>
    </citation>
    <scope>NUCLEOTIDE SEQUENCE [LARGE SCALE GENOMIC DNA]</scope>
    <source>
        <strain evidence="1 2">AF19-21</strain>
    </source>
</reference>
<organism evidence="1 2">
    <name type="scientific">Hungatella hathewayi</name>
    <dbReference type="NCBI Taxonomy" id="154046"/>
    <lineage>
        <taxon>Bacteria</taxon>
        <taxon>Bacillati</taxon>
        <taxon>Bacillota</taxon>
        <taxon>Clostridia</taxon>
        <taxon>Lachnospirales</taxon>
        <taxon>Lachnospiraceae</taxon>
        <taxon>Hungatella</taxon>
    </lineage>
</organism>
<name>A0A3E2WVP6_9FIRM</name>
<dbReference type="AlphaFoldDB" id="A0A3E2WVP6"/>
<dbReference type="SUPFAM" id="SSF46689">
    <property type="entry name" value="Homeodomain-like"/>
    <property type="match status" value="1"/>
</dbReference>
<gene>
    <name evidence="1" type="ORF">DWX41_11095</name>
</gene>
<accession>A0A3E2WVP6</accession>
<dbReference type="Gene3D" id="1.10.10.60">
    <property type="entry name" value="Homeodomain-like"/>
    <property type="match status" value="1"/>
</dbReference>
<evidence type="ECO:0000313" key="2">
    <source>
        <dbReference type="Proteomes" id="UP000261111"/>
    </source>
</evidence>
<dbReference type="GeneID" id="93332397"/>
<dbReference type="Proteomes" id="UP000261111">
    <property type="component" value="Unassembled WGS sequence"/>
</dbReference>
<dbReference type="PANTHER" id="PTHR35004:SF7">
    <property type="entry name" value="INTEGRASE PROTEIN"/>
    <property type="match status" value="1"/>
</dbReference>
<evidence type="ECO:0000313" key="1">
    <source>
        <dbReference type="EMBL" id="RGC31772.1"/>
    </source>
</evidence>
<dbReference type="InterPro" id="IPR009057">
    <property type="entry name" value="Homeodomain-like_sf"/>
</dbReference>
<sequence length="211" mass="24154">MQDYDDIRRRFLAGESQRHIAKTMGISRNTVKKYCEGNAVPWERKTPDRESTILTPDVVRFIQNCLDEDSRQGLKKQKHTAKRIYDRLVEETGFTGGESTVRAKVHELKECKPKAFIPLQFEHGEAMQVDWGETTVYLDGQKTVINLFCARLCYSCRPVVLAYRHQNEESFLDAFVRTFDILGGVPHKVINPSTSPFSCPSAGLQKRAEKL</sequence>
<dbReference type="RefSeq" id="WP_049915360.1">
    <property type="nucleotide sequence ID" value="NZ_QVIA01000011.1"/>
</dbReference>
<protein>
    <submittedName>
        <fullName evidence="1">Transposase</fullName>
    </submittedName>
</protein>
<proteinExistence type="predicted"/>
<dbReference type="EMBL" id="QVIA01000011">
    <property type="protein sequence ID" value="RGC31772.1"/>
    <property type="molecule type" value="Genomic_DNA"/>
</dbReference>
<dbReference type="PANTHER" id="PTHR35004">
    <property type="entry name" value="TRANSPOSASE RV3428C-RELATED"/>
    <property type="match status" value="1"/>
</dbReference>
<comment type="caution">
    <text evidence="1">The sequence shown here is derived from an EMBL/GenBank/DDBJ whole genome shotgun (WGS) entry which is preliminary data.</text>
</comment>